<dbReference type="RefSeq" id="WP_110530059.1">
    <property type="nucleotide sequence ID" value="NZ_QKOE01000033.1"/>
</dbReference>
<gene>
    <name evidence="2" type="ORF">DNK49_22030</name>
</gene>
<dbReference type="EMBL" id="QKOE01000033">
    <property type="protein sequence ID" value="PZA14412.1"/>
    <property type="molecule type" value="Genomic_DNA"/>
</dbReference>
<dbReference type="OrthoDB" id="200037at2"/>
<sequence length="125" mass="13549">MQTGNQVGFVRIAAGEVRVMDDVFGVEFRCLEGRIWLTQYGDDRDVVLEGGRGFVPASAAVVVVSSSRGALLSLSRPVERLRTDPRPWWRRALSVFDPRGGGAMTRALQGRQPASSAAFGPLSES</sequence>
<evidence type="ECO:0000256" key="1">
    <source>
        <dbReference type="SAM" id="MobiDB-lite"/>
    </source>
</evidence>
<feature type="region of interest" description="Disordered" evidence="1">
    <location>
        <begin position="104"/>
        <end position="125"/>
    </location>
</feature>
<dbReference type="Proteomes" id="UP000248259">
    <property type="component" value="Unassembled WGS sequence"/>
</dbReference>
<keyword evidence="3" id="KW-1185">Reference proteome</keyword>
<organism evidence="2 3">
    <name type="scientific">Parazoarcus communis SWub3 = DSM 12120</name>
    <dbReference type="NCBI Taxonomy" id="1121029"/>
    <lineage>
        <taxon>Bacteria</taxon>
        <taxon>Pseudomonadati</taxon>
        <taxon>Pseudomonadota</taxon>
        <taxon>Betaproteobacteria</taxon>
        <taxon>Rhodocyclales</taxon>
        <taxon>Zoogloeaceae</taxon>
        <taxon>Parazoarcus</taxon>
    </lineage>
</organism>
<comment type="caution">
    <text evidence="2">The sequence shown here is derived from an EMBL/GenBank/DDBJ whole genome shotgun (WGS) entry which is preliminary data.</text>
</comment>
<dbReference type="Pfam" id="PF11142">
    <property type="entry name" value="DUF2917"/>
    <property type="match status" value="1"/>
</dbReference>
<reference evidence="2 3" key="1">
    <citation type="submission" date="2018-06" db="EMBL/GenBank/DDBJ databases">
        <title>Azoarcus communis strain SWub3 genome.</title>
        <authorList>
            <person name="Zorraquino Salvo V."/>
            <person name="Toubiana D."/>
            <person name="Blumwald E."/>
        </authorList>
    </citation>
    <scope>NUCLEOTIDE SEQUENCE [LARGE SCALE GENOMIC DNA]</scope>
    <source>
        <strain evidence="2 3">SWub3</strain>
    </source>
</reference>
<evidence type="ECO:0008006" key="4">
    <source>
        <dbReference type="Google" id="ProtNLM"/>
    </source>
</evidence>
<dbReference type="AlphaFoldDB" id="A0A323UN31"/>
<evidence type="ECO:0000313" key="2">
    <source>
        <dbReference type="EMBL" id="PZA14412.1"/>
    </source>
</evidence>
<protein>
    <recommendedName>
        <fullName evidence="4">DUF2917 domain-containing protein</fullName>
    </recommendedName>
</protein>
<accession>A0A323UN31</accession>
<evidence type="ECO:0000313" key="3">
    <source>
        <dbReference type="Proteomes" id="UP000248259"/>
    </source>
</evidence>
<proteinExistence type="predicted"/>
<name>A0A323UN31_9RHOO</name>
<dbReference type="InterPro" id="IPR021317">
    <property type="entry name" value="DUF2917"/>
</dbReference>